<reference evidence="2" key="1">
    <citation type="submission" date="2018-10" db="EMBL/GenBank/DDBJ databases">
        <title>Schaedlerella arabinophila gen. nov. sp. nov., isolated from the mouse intestinal tract and comparative analysis with the genome of the closely related altered Schaedler flora strain ASF502.</title>
        <authorList>
            <person name="Miyake S."/>
            <person name="Soh M."/>
            <person name="Seedorf H."/>
        </authorList>
    </citation>
    <scope>NUCLEOTIDE SEQUENCE [LARGE SCALE GENOMIC DNA]</scope>
    <source>
        <strain evidence="2">DSM 106076</strain>
    </source>
</reference>
<gene>
    <name evidence="2" type="ORF">EBB54_22560</name>
    <name evidence="1" type="ORF">FMM80_25835</name>
</gene>
<name>N2ACS4_9FIRM</name>
<dbReference type="Pfam" id="PF10387">
    <property type="entry name" value="DUF2442"/>
    <property type="match status" value="1"/>
</dbReference>
<evidence type="ECO:0000313" key="3">
    <source>
        <dbReference type="Proteomes" id="UP000274920"/>
    </source>
</evidence>
<keyword evidence="3" id="KW-1185">Reference proteome</keyword>
<accession>N2ACS4</accession>
<dbReference type="RefSeq" id="WP_004071320.1">
    <property type="nucleotide sequence ID" value="NZ_RHJS01000002.1"/>
</dbReference>
<dbReference type="STRING" id="2044587.C824_04901"/>
<reference evidence="1 4" key="2">
    <citation type="submission" date="2019-07" db="EMBL/GenBank/DDBJ databases">
        <title>Draft genome sequences of 15 bacterial species constituting the stable defined intestinal microbiota of the GM15 gnotobiotic mouse model.</title>
        <authorList>
            <person name="Elie C."/>
            <person name="Mathieu A."/>
            <person name="Saliou A."/>
            <person name="Darnaud M."/>
            <person name="Leulier F."/>
            <person name="Tamellini A."/>
        </authorList>
    </citation>
    <scope>NUCLEOTIDE SEQUENCE [LARGE SCALE GENOMIC DNA]</scope>
    <source>
        <strain evidence="4">ASF 502</strain>
        <strain evidence="1">MD300</strain>
    </source>
</reference>
<comment type="caution">
    <text evidence="2">The sequence shown here is derived from an EMBL/GenBank/DDBJ whole genome shotgun (WGS) entry which is preliminary data.</text>
</comment>
<dbReference type="EMBL" id="VIRB01000149">
    <property type="protein sequence ID" value="NDO71883.1"/>
    <property type="molecule type" value="Genomic_DNA"/>
</dbReference>
<dbReference type="InterPro" id="IPR018841">
    <property type="entry name" value="DUF2442"/>
</dbReference>
<evidence type="ECO:0000313" key="4">
    <source>
        <dbReference type="Proteomes" id="UP000474104"/>
    </source>
</evidence>
<dbReference type="HOGENOM" id="CLU_153045_2_0_9"/>
<proteinExistence type="predicted"/>
<accession>A0A426DMF3</accession>
<dbReference type="EMBL" id="RHJS01000002">
    <property type="protein sequence ID" value="RRK33831.1"/>
    <property type="molecule type" value="Genomic_DNA"/>
</dbReference>
<dbReference type="AlphaFoldDB" id="N2ACS4"/>
<evidence type="ECO:0000313" key="1">
    <source>
        <dbReference type="EMBL" id="NDO71883.1"/>
    </source>
</evidence>
<evidence type="ECO:0000313" key="2">
    <source>
        <dbReference type="EMBL" id="RRK33831.1"/>
    </source>
</evidence>
<dbReference type="OrthoDB" id="427321at2"/>
<sequence>MFYKVKEVQPLPAYHLLIRFVTGEYKQYHVAPLFEKWDIFKTLSSVKGLFEQVKVDAGGYGISWNDDIDLSCNELWENGTPIEPATADDLRTMQAACEEYAQSETVNHNGIN</sequence>
<organism evidence="2 3">
    <name type="scientific">Schaedlerella arabinosiphila</name>
    <dbReference type="NCBI Taxonomy" id="2044587"/>
    <lineage>
        <taxon>Bacteria</taxon>
        <taxon>Bacillati</taxon>
        <taxon>Bacillota</taxon>
        <taxon>Clostridia</taxon>
        <taxon>Lachnospirales</taxon>
        <taxon>Lachnospiraceae</taxon>
        <taxon>Schaedlerella</taxon>
    </lineage>
</organism>
<dbReference type="Proteomes" id="UP000474104">
    <property type="component" value="Unassembled WGS sequence"/>
</dbReference>
<dbReference type="Proteomes" id="UP000274920">
    <property type="component" value="Unassembled WGS sequence"/>
</dbReference>
<dbReference type="Gene3D" id="3.30.2020.10">
    <property type="entry name" value="NE0471-like N-terminal domain"/>
    <property type="match status" value="1"/>
</dbReference>
<protein>
    <submittedName>
        <fullName evidence="2">DUF2442 domain-containing protein</fullName>
    </submittedName>
</protein>
<dbReference type="eggNOG" id="ENOG50331XR">
    <property type="taxonomic scope" value="Bacteria"/>
</dbReference>
<dbReference type="SUPFAM" id="SSF143880">
    <property type="entry name" value="NE0471 N-terminal domain-like"/>
    <property type="match status" value="1"/>
</dbReference>
<dbReference type="InterPro" id="IPR036782">
    <property type="entry name" value="NE0471-like_N"/>
</dbReference>